<dbReference type="PIRSF" id="PIRSF015665">
    <property type="entry name" value="CHOPT"/>
    <property type="match status" value="1"/>
</dbReference>
<feature type="transmembrane region" description="Helical" evidence="6">
    <location>
        <begin position="208"/>
        <end position="226"/>
    </location>
</feature>
<dbReference type="PROSITE" id="PS00379">
    <property type="entry name" value="CDP_ALCOHOL_P_TRANSF"/>
    <property type="match status" value="1"/>
</dbReference>
<comment type="similarity">
    <text evidence="2 5">Belongs to the CDP-alcohol phosphatidyltransferase class-I family.</text>
</comment>
<dbReference type="GO" id="GO:0016780">
    <property type="term" value="F:phosphotransferase activity, for other substituted phosphate groups"/>
    <property type="evidence" value="ECO:0007669"/>
    <property type="project" value="InterPro"/>
</dbReference>
<keyword evidence="3 5" id="KW-0808">Transferase</keyword>
<evidence type="ECO:0000256" key="5">
    <source>
        <dbReference type="RuleBase" id="RU003750"/>
    </source>
</evidence>
<evidence type="ECO:0000256" key="3">
    <source>
        <dbReference type="ARBA" id="ARBA00022679"/>
    </source>
</evidence>
<feature type="transmembrane region" description="Helical" evidence="6">
    <location>
        <begin position="115"/>
        <end position="135"/>
    </location>
</feature>
<dbReference type="VEuPathDB" id="AmoebaDB:EIN_025600"/>
<sequence>MFIKKSSLENLSLYKYSGVDLSLCANYILSPYFWEPLLKYVIPPTIAPNVITLIGGIFMFLAHFLFFFDSPTGQEDVSTFTVVMSGLLMFLYQTADNLDGKQARRTKNGSPLGELFDHGVDTFMMGIFALIIVTIFKFETRIQLILLIQLLAVFYMSHWEEYHTNTLILGYVFNPTELQLLTIFGLDIYVLYPQIINVSIFSITVKSYAMVCIILFCFIAVVFYVQSTVSHIHSTNQCSFISALYNGTPYAIFYVCACINVLLFPKHFLVEHFHLIVLLLTFLNAYVTQRLIVHRILKEPVQQYHTLLFLFVVFTINTILYALGLPSVIFNFSTFTMLLFAIAIDSTLIIEVIISFSTFLGIHVFRINVKE</sequence>
<protein>
    <submittedName>
        <fullName evidence="7">Choline/ethanolaminephosphotransferase, putative</fullName>
    </submittedName>
</protein>
<dbReference type="FunFam" id="1.20.120.1760:FF:000015">
    <property type="entry name" value="CDP-alcohol phosphatidyltransferase family protein"/>
    <property type="match status" value="1"/>
</dbReference>
<dbReference type="PANTHER" id="PTHR10414:SF77">
    <property type="entry name" value="CDP-ALCOHOL PHOSPHATIDYLTRANSFERASE FAMILY PROTEIN"/>
    <property type="match status" value="1"/>
</dbReference>
<dbReference type="GO" id="GO:0008654">
    <property type="term" value="P:phospholipid biosynthetic process"/>
    <property type="evidence" value="ECO:0007669"/>
    <property type="project" value="InterPro"/>
</dbReference>
<reference evidence="7" key="1">
    <citation type="submission" date="2012-06" db="EMBL/GenBank/DDBJ databases">
        <title>Short 5' UTR of Entamoeba genes.</title>
        <authorList>
            <person name="Hiranuka K."/>
            <person name="Kumagai M."/>
            <person name="Wakaguri H."/>
            <person name="Suzuki Y."/>
            <person name="Sugano S."/>
            <person name="Watanabe J."/>
            <person name="Makioka A."/>
        </authorList>
    </citation>
    <scope>NUCLEOTIDE SEQUENCE</scope>
    <source>
        <strain evidence="7">IP1</strain>
    </source>
</reference>
<organism evidence="7">
    <name type="scientific">Entamoeba invadens</name>
    <dbReference type="NCBI Taxonomy" id="33085"/>
    <lineage>
        <taxon>Eukaryota</taxon>
        <taxon>Amoebozoa</taxon>
        <taxon>Evosea</taxon>
        <taxon>Archamoebae</taxon>
        <taxon>Mastigamoebida</taxon>
        <taxon>Entamoebidae</taxon>
        <taxon>Entamoeba</taxon>
    </lineage>
</organism>
<feature type="transmembrane region" description="Helical" evidence="6">
    <location>
        <begin position="142"/>
        <end position="158"/>
    </location>
</feature>
<dbReference type="InterPro" id="IPR000462">
    <property type="entry name" value="CDP-OH_P_trans"/>
</dbReference>
<dbReference type="InterPro" id="IPR048254">
    <property type="entry name" value="CDP_ALCOHOL_P_TRANSF_CS"/>
</dbReference>
<dbReference type="Pfam" id="PF01066">
    <property type="entry name" value="CDP-OH_P_transf"/>
    <property type="match status" value="1"/>
</dbReference>
<dbReference type="GO" id="GO:0016020">
    <property type="term" value="C:membrane"/>
    <property type="evidence" value="ECO:0007669"/>
    <property type="project" value="UniProtKB-SubCell"/>
</dbReference>
<feature type="transmembrane region" description="Helical" evidence="6">
    <location>
        <begin position="178"/>
        <end position="196"/>
    </location>
</feature>
<comment type="subcellular location">
    <subcellularLocation>
        <location evidence="1">Membrane</location>
    </subcellularLocation>
</comment>
<keyword evidence="6" id="KW-1133">Transmembrane helix</keyword>
<feature type="transmembrane region" description="Helical" evidence="6">
    <location>
        <begin position="77"/>
        <end position="95"/>
    </location>
</feature>
<dbReference type="EMBL" id="AK423367">
    <property type="protein sequence ID" value="BAN41784.1"/>
    <property type="molecule type" value="mRNA"/>
</dbReference>
<keyword evidence="6" id="KW-0812">Transmembrane</keyword>
<evidence type="ECO:0000256" key="1">
    <source>
        <dbReference type="ARBA" id="ARBA00004370"/>
    </source>
</evidence>
<dbReference type="Gene3D" id="1.20.120.1760">
    <property type="match status" value="1"/>
</dbReference>
<keyword evidence="4 6" id="KW-0472">Membrane</keyword>
<evidence type="ECO:0000313" key="7">
    <source>
        <dbReference type="EMBL" id="BAN41784.1"/>
    </source>
</evidence>
<dbReference type="InterPro" id="IPR014472">
    <property type="entry name" value="CHOPT"/>
</dbReference>
<accession>S0B3I9</accession>
<dbReference type="PANTHER" id="PTHR10414">
    <property type="entry name" value="ETHANOLAMINEPHOSPHOTRANSFERASE"/>
    <property type="match status" value="1"/>
</dbReference>
<dbReference type="AlphaFoldDB" id="S0B3I9"/>
<evidence type="ECO:0000256" key="6">
    <source>
        <dbReference type="SAM" id="Phobius"/>
    </source>
</evidence>
<feature type="transmembrane region" description="Helical" evidence="6">
    <location>
        <begin position="272"/>
        <end position="292"/>
    </location>
</feature>
<evidence type="ECO:0000256" key="4">
    <source>
        <dbReference type="ARBA" id="ARBA00023136"/>
    </source>
</evidence>
<name>S0B3I9_ENTIV</name>
<dbReference type="InterPro" id="IPR043130">
    <property type="entry name" value="CDP-OH_PTrfase_TM_dom"/>
</dbReference>
<proteinExistence type="evidence at transcript level"/>
<feature type="transmembrane region" description="Helical" evidence="6">
    <location>
        <begin position="304"/>
        <end position="323"/>
    </location>
</feature>
<evidence type="ECO:0000256" key="2">
    <source>
        <dbReference type="ARBA" id="ARBA00010441"/>
    </source>
</evidence>
<feature type="transmembrane region" description="Helical" evidence="6">
    <location>
        <begin position="46"/>
        <end position="68"/>
    </location>
</feature>
<feature type="transmembrane region" description="Helical" evidence="6">
    <location>
        <begin position="335"/>
        <end position="365"/>
    </location>
</feature>